<dbReference type="InterPro" id="IPR058912">
    <property type="entry name" value="HTH_animal"/>
</dbReference>
<accession>A0A8S2EDP6</accession>
<dbReference type="Proteomes" id="UP000682733">
    <property type="component" value="Unassembled WGS sequence"/>
</dbReference>
<protein>
    <recommendedName>
        <fullName evidence="1">Helix-turn-helix domain-containing protein</fullName>
    </recommendedName>
</protein>
<comment type="caution">
    <text evidence="2">The sequence shown here is derived from an EMBL/GenBank/DDBJ whole genome shotgun (WGS) entry which is preliminary data.</text>
</comment>
<sequence>MWGCSLVIKCSVVNDKATLWRRKLVKKLLKLNLNSDNRIPIQNSINSIMNYSKRILSNDEQKVLLNGLTHNNNLYEQIDGVSIGGPLAGIIADTFMMHLEESLHDDLYKNGVRFWRRFVDDTFTLVEPNASINSILSVLNGFHPSIEFTFEMEVDNSLSFLDVHVISLIMKWQSYVPLSYKRSVITGMIHRAIHICYTYILLEDELNNIREITKKNGYPRSFVNKLIGMKLSKWYTGSTINNKSNNNEKKKICIEVPFINNATKTFKNDLQKFSTQIRPDIELLVIEKAPPSVQTSFNLKHKIPNYLQSDIVYGVKCQECPSNYVGKTIRQAIRRLEEHGLPRYSLQNLSSESPTTLQSQLQSNTTDLNHSMRSHLSRIAKTEASKRITHQIKQMEVSDGDMFGDYNFKKASIPREKSAIQKHSADKHHNFDWDNWNIIERDRIQYRLLIKESLSILALKPDLNDTVRSVPLIVFPDGLSMNHKKKKIYDPGGYTHYIEESRKREKECRCFACSFF</sequence>
<dbReference type="EMBL" id="CAJOBA010023574">
    <property type="protein sequence ID" value="CAF3922652.1"/>
    <property type="molecule type" value="Genomic_DNA"/>
</dbReference>
<dbReference type="Proteomes" id="UP000677228">
    <property type="component" value="Unassembled WGS sequence"/>
</dbReference>
<reference evidence="2" key="1">
    <citation type="submission" date="2021-02" db="EMBL/GenBank/DDBJ databases">
        <authorList>
            <person name="Nowell W R."/>
        </authorList>
    </citation>
    <scope>NUCLEOTIDE SEQUENCE</scope>
</reference>
<dbReference type="PANTHER" id="PTHR21301:SF10">
    <property type="entry name" value="REVERSE TRANSCRIPTASE DOMAIN-CONTAINING PROTEIN"/>
    <property type="match status" value="1"/>
</dbReference>
<evidence type="ECO:0000313" key="4">
    <source>
        <dbReference type="Proteomes" id="UP000677228"/>
    </source>
</evidence>
<organism evidence="2 4">
    <name type="scientific">Didymodactylos carnosus</name>
    <dbReference type="NCBI Taxonomy" id="1234261"/>
    <lineage>
        <taxon>Eukaryota</taxon>
        <taxon>Metazoa</taxon>
        <taxon>Spiralia</taxon>
        <taxon>Gnathifera</taxon>
        <taxon>Rotifera</taxon>
        <taxon>Eurotatoria</taxon>
        <taxon>Bdelloidea</taxon>
        <taxon>Philodinida</taxon>
        <taxon>Philodinidae</taxon>
        <taxon>Didymodactylos</taxon>
    </lineage>
</organism>
<dbReference type="EMBL" id="CAJNOK010011213">
    <property type="protein sequence ID" value="CAF1135067.1"/>
    <property type="molecule type" value="Genomic_DNA"/>
</dbReference>
<name>A0A8S2EDP6_9BILA</name>
<dbReference type="AlphaFoldDB" id="A0A8S2EDP6"/>
<dbReference type="PANTHER" id="PTHR21301">
    <property type="entry name" value="REVERSE TRANSCRIPTASE"/>
    <property type="match status" value="1"/>
</dbReference>
<proteinExistence type="predicted"/>
<evidence type="ECO:0000259" key="1">
    <source>
        <dbReference type="Pfam" id="PF26215"/>
    </source>
</evidence>
<evidence type="ECO:0000313" key="3">
    <source>
        <dbReference type="EMBL" id="CAF3922652.1"/>
    </source>
</evidence>
<dbReference type="Pfam" id="PF26215">
    <property type="entry name" value="HTH_animal"/>
    <property type="match status" value="1"/>
</dbReference>
<evidence type="ECO:0000313" key="2">
    <source>
        <dbReference type="EMBL" id="CAF1135067.1"/>
    </source>
</evidence>
<feature type="domain" description="Helix-turn-helix" evidence="1">
    <location>
        <begin position="169"/>
        <end position="227"/>
    </location>
</feature>
<gene>
    <name evidence="2" type="ORF">OVA965_LOCUS20843</name>
    <name evidence="3" type="ORF">TMI583_LOCUS21336</name>
</gene>